<dbReference type="InterPro" id="IPR027039">
    <property type="entry name" value="Crtac1"/>
</dbReference>
<dbReference type="PANTHER" id="PTHR16026">
    <property type="entry name" value="CARTILAGE ACIDIC PROTEIN 1"/>
    <property type="match status" value="1"/>
</dbReference>
<gene>
    <name evidence="3" type="ORF">ACFQ1M_15915</name>
</gene>
<sequence length="1028" mass="116114">MSSVIARSQKESNITGIINRIHQLENKKDPKCYATANRLEDFMYGTPLNEEARNLKLEIQKALISYLKERGSQLANKRGETNITLSSLAPVIDEISTFAKDKNGDFLYRFGDDLIRIRKLDFDQYSSVSYAYRSLLSVEQELLLFSDPNLLPFDSETLEIVNDYVNLVTLVTLKLADGAARKNNHPSITKPLISKSWVALLSSTPKKDSGLVLKTPKKKDRDAPIKTDHTVIKQVIKQKLASYEAYNQVASSVFLRNVQVYLARQKWPTAAEASKDLKNYYLESLIRFSNELIYVSDKKARANKEVLIRVEHVQQALPLFLPEETNQFEDVTFFPKNKAEKMTVESYDLDAFRDSGIHWQILDYSIDDMQNEGLLSLDPNAAELVVEGIAQMGVLVLRYAGVFSHEKDKATLDIEDVNMAFAKIQKLIDGYHQLKSENDTAKISSSTSKEEAKGGFEEVGETLGIDFEHRSSDWLSRHIRSYTTSYSEKKIKLAIPPAFGGSGVACEDLNGDGFVDLLLLGGFGNKLYLNSKEGTFTDITEQAGINHWDDQRKSFGEVRQPIIVDFNNDGLQDIFISYVNDQHRLYKNLGDMKFQDVSDQANLGGENMVAGPATAFDHDNDGLLDIFIGYFGNYIDGTLPTIRRDNQNGMPNKLFKNKGNFVFEEVFFTDDEGSNTGWTQAVGHADIDQDGLQDIIVGNDFGVNKYYLNSKEGIFREVSKELGADKPSYTMNVGITDLNRDLFPDFYISNIVVMQKDEKYVNPNADTKMKFDPEKMATIRTVEANDLFLSKVDGKSLKGYSLSTDVGRGYSATGWSWDADFFDYDNDGDEDLYVLNGMNDFSVYSSENPFYFEREEQSRSISYAESNREKNVFFVNDGGQLINKASALGVDIHSNARSASYFDYDNDGDLDIVINNYHDRANLLENKSEAGNNWIKIKLIGDPEVRINKDAIGSSLVLQSKHHKNIWREIHSTTGYLSVHPKEQHFGLGKDTKANVEIRWSNGEVHKLKGLKANTAYIVEYPNFLIKK</sequence>
<dbReference type="Pfam" id="PF13517">
    <property type="entry name" value="FG-GAP_3"/>
    <property type="match status" value="2"/>
</dbReference>
<dbReference type="RefSeq" id="WP_386409974.1">
    <property type="nucleotide sequence ID" value="NZ_JBHTJH010000017.1"/>
</dbReference>
<dbReference type="InterPro" id="IPR028994">
    <property type="entry name" value="Integrin_alpha_N"/>
</dbReference>
<comment type="caution">
    <text evidence="3">The sequence shown here is derived from an EMBL/GenBank/DDBJ whole genome shotgun (WGS) entry which is preliminary data.</text>
</comment>
<organism evidence="3 4">
    <name type="scientific">Sungkyunkwania multivorans</name>
    <dbReference type="NCBI Taxonomy" id="1173618"/>
    <lineage>
        <taxon>Bacteria</taxon>
        <taxon>Pseudomonadati</taxon>
        <taxon>Bacteroidota</taxon>
        <taxon>Flavobacteriia</taxon>
        <taxon>Flavobacteriales</taxon>
        <taxon>Flavobacteriaceae</taxon>
        <taxon>Sungkyunkwania</taxon>
    </lineage>
</organism>
<dbReference type="SUPFAM" id="SSF69318">
    <property type="entry name" value="Integrin alpha N-terminal domain"/>
    <property type="match status" value="1"/>
</dbReference>
<dbReference type="PANTHER" id="PTHR16026:SF0">
    <property type="entry name" value="CARTILAGE ACIDIC PROTEIN 1"/>
    <property type="match status" value="1"/>
</dbReference>
<evidence type="ECO:0000259" key="2">
    <source>
        <dbReference type="Pfam" id="PF07593"/>
    </source>
</evidence>
<dbReference type="InterPro" id="IPR011519">
    <property type="entry name" value="UnbV_ASPIC"/>
</dbReference>
<dbReference type="InterPro" id="IPR013517">
    <property type="entry name" value="FG-GAP"/>
</dbReference>
<accession>A0ABW3D3W9</accession>
<dbReference type="EMBL" id="JBHTJH010000017">
    <property type="protein sequence ID" value="MFD0863701.1"/>
    <property type="molecule type" value="Genomic_DNA"/>
</dbReference>
<keyword evidence="4" id="KW-1185">Reference proteome</keyword>
<reference evidence="4" key="1">
    <citation type="journal article" date="2019" name="Int. J. Syst. Evol. Microbiol.">
        <title>The Global Catalogue of Microorganisms (GCM) 10K type strain sequencing project: providing services to taxonomists for standard genome sequencing and annotation.</title>
        <authorList>
            <consortium name="The Broad Institute Genomics Platform"/>
            <consortium name="The Broad Institute Genome Sequencing Center for Infectious Disease"/>
            <person name="Wu L."/>
            <person name="Ma J."/>
        </authorList>
    </citation>
    <scope>NUCLEOTIDE SEQUENCE [LARGE SCALE GENOMIC DNA]</scope>
    <source>
        <strain evidence="4">CCUG 62952</strain>
    </source>
</reference>
<feature type="domain" description="ASPIC/UnbV" evidence="2">
    <location>
        <begin position="951"/>
        <end position="1017"/>
    </location>
</feature>
<protein>
    <submittedName>
        <fullName evidence="3">CRTAC1 family protein</fullName>
    </submittedName>
</protein>
<evidence type="ECO:0000313" key="3">
    <source>
        <dbReference type="EMBL" id="MFD0863701.1"/>
    </source>
</evidence>
<evidence type="ECO:0000313" key="4">
    <source>
        <dbReference type="Proteomes" id="UP001596978"/>
    </source>
</evidence>
<proteinExistence type="predicted"/>
<dbReference type="Proteomes" id="UP001596978">
    <property type="component" value="Unassembled WGS sequence"/>
</dbReference>
<evidence type="ECO:0000256" key="1">
    <source>
        <dbReference type="ARBA" id="ARBA00022729"/>
    </source>
</evidence>
<dbReference type="Pfam" id="PF07593">
    <property type="entry name" value="UnbV_ASPIC"/>
    <property type="match status" value="1"/>
</dbReference>
<name>A0ABW3D3W9_9FLAO</name>
<keyword evidence="1" id="KW-0732">Signal</keyword>
<dbReference type="Gene3D" id="2.130.10.130">
    <property type="entry name" value="Integrin alpha, N-terminal"/>
    <property type="match status" value="2"/>
</dbReference>